<comment type="caution">
    <text evidence="2">The sequence shown here is derived from an EMBL/GenBank/DDBJ whole genome shotgun (WGS) entry which is preliminary data.</text>
</comment>
<evidence type="ECO:0000313" key="3">
    <source>
        <dbReference type="Proteomes" id="UP001212498"/>
    </source>
</evidence>
<dbReference type="EMBL" id="JAPNUD010000274">
    <property type="protein sequence ID" value="MDA0647278.1"/>
    <property type="molecule type" value="Genomic_DNA"/>
</dbReference>
<gene>
    <name evidence="2" type="ORF">OUY24_42195</name>
</gene>
<dbReference type="Proteomes" id="UP001212498">
    <property type="component" value="Unassembled WGS sequence"/>
</dbReference>
<protein>
    <submittedName>
        <fullName evidence="2">Uncharacterized protein</fullName>
    </submittedName>
</protein>
<dbReference type="RefSeq" id="WP_271280285.1">
    <property type="nucleotide sequence ID" value="NZ_BAABFD010000045.1"/>
</dbReference>
<feature type="compositionally biased region" description="Polar residues" evidence="1">
    <location>
        <begin position="23"/>
        <end position="46"/>
    </location>
</feature>
<feature type="region of interest" description="Disordered" evidence="1">
    <location>
        <begin position="1"/>
        <end position="46"/>
    </location>
</feature>
<proteinExistence type="predicted"/>
<organism evidence="2 3">
    <name type="scientific">Nonomuraea ferruginea</name>
    <dbReference type="NCBI Taxonomy" id="46174"/>
    <lineage>
        <taxon>Bacteria</taxon>
        <taxon>Bacillati</taxon>
        <taxon>Actinomycetota</taxon>
        <taxon>Actinomycetes</taxon>
        <taxon>Streptosporangiales</taxon>
        <taxon>Streptosporangiaceae</taxon>
        <taxon>Nonomuraea</taxon>
    </lineage>
</organism>
<evidence type="ECO:0000256" key="1">
    <source>
        <dbReference type="SAM" id="MobiDB-lite"/>
    </source>
</evidence>
<evidence type="ECO:0000313" key="2">
    <source>
        <dbReference type="EMBL" id="MDA0647278.1"/>
    </source>
</evidence>
<accession>A0ABT4TCR7</accession>
<name>A0ABT4TCR7_9ACTN</name>
<reference evidence="2 3" key="1">
    <citation type="submission" date="2022-11" db="EMBL/GenBank/DDBJ databases">
        <title>Nonomuraea corallina sp. nov., a new species of the genus Nonomuraea isolated from sea side sediment in Thai sea.</title>
        <authorList>
            <person name="Ngamcharungchit C."/>
            <person name="Matsumoto A."/>
            <person name="Suriyachadkun C."/>
            <person name="Panbangred W."/>
            <person name="Inahashi Y."/>
            <person name="Intra B."/>
        </authorList>
    </citation>
    <scope>NUCLEOTIDE SEQUENCE [LARGE SCALE GENOMIC DNA]</scope>
    <source>
        <strain evidence="2 3">DSM 43553</strain>
    </source>
</reference>
<sequence>MSVIRSAGGRVHPSTGIQVIIRSPTSRGTSFSQPTALPNSRWLRTS</sequence>
<keyword evidence="3" id="KW-1185">Reference proteome</keyword>